<evidence type="ECO:0000313" key="10">
    <source>
        <dbReference type="EMBL" id="WDE02437.1"/>
    </source>
</evidence>
<protein>
    <submittedName>
        <fullName evidence="10">Cytochrome C peroxidase</fullName>
    </submittedName>
</protein>
<keyword evidence="2 7" id="KW-0349">Heme</keyword>
<evidence type="ECO:0000256" key="1">
    <source>
        <dbReference type="ARBA" id="ARBA00004196"/>
    </source>
</evidence>
<dbReference type="InterPro" id="IPR007280">
    <property type="entry name" value="Peptidase_C_arc/bac"/>
</dbReference>
<dbReference type="InterPro" id="IPR036909">
    <property type="entry name" value="Cyt_c-like_dom_sf"/>
</dbReference>
<feature type="domain" description="Cytochrome c" evidence="9">
    <location>
        <begin position="273"/>
        <end position="451"/>
    </location>
</feature>
<dbReference type="SUPFAM" id="SSF46626">
    <property type="entry name" value="Cytochrome c"/>
    <property type="match status" value="2"/>
</dbReference>
<gene>
    <name evidence="10" type="ORF">SG35_028920</name>
</gene>
<evidence type="ECO:0000256" key="6">
    <source>
        <dbReference type="ARBA" id="ARBA00023004"/>
    </source>
</evidence>
<keyword evidence="5" id="KW-0560">Oxidoreductase</keyword>
<dbReference type="EMBL" id="CP059736">
    <property type="protein sequence ID" value="WDE02437.1"/>
    <property type="molecule type" value="Genomic_DNA"/>
</dbReference>
<evidence type="ECO:0000313" key="11">
    <source>
        <dbReference type="Proteomes" id="UP000032568"/>
    </source>
</evidence>
<name>A0AAE9YXL5_9GAMM</name>
<accession>A0AAE9YXL5</accession>
<keyword evidence="11" id="KW-1185">Reference proteome</keyword>
<dbReference type="InterPro" id="IPR009056">
    <property type="entry name" value="Cyt_c-like_dom"/>
</dbReference>
<reference evidence="10 11" key="2">
    <citation type="journal article" date="2022" name="Mar. Drugs">
        <title>Bioassay-Guided Fractionation Leads to the Detection of Cholic Acid Generated by the Rare Thalassomonas sp.</title>
        <authorList>
            <person name="Pheiffer F."/>
            <person name="Schneider Y.K."/>
            <person name="Hansen E.H."/>
            <person name="Andersen J.H."/>
            <person name="Isaksson J."/>
            <person name="Busche T."/>
            <person name="R C."/>
            <person name="Kalinowski J."/>
            <person name="Zyl L.V."/>
            <person name="Trindade M."/>
        </authorList>
    </citation>
    <scope>NUCLEOTIDE SEQUENCE [LARGE SCALE GENOMIC DNA]</scope>
    <source>
        <strain evidence="10 11">A5K-106</strain>
    </source>
</reference>
<sequence length="600" mass="64681">MKAINKFLSLVLVTGLTTQGAQATVDEDLQAIITAQGFTGDPAKDFDLPLPDEPEADLGKMLFFSQALGGELNTACASCHHPYLAGGDALALAVGVDAENPLLLGDGRKHPDGIFNNPRNTPSVMNAWIWTQGLFWDSRVEKLADDTISTPDSPFGETDEAAGDNLLMAQAGFPVTSVEEMRTENFETGNSNQAVRDHLGHRLANTGIGVNELAKNEWRQLFEGVYGSQGAEGEDIVNFDNVRRAIASYENSMNLTDNPWFRYIKGDLNAMNEPAKRGAMLFYTAAPEGAGCSGCHSGETFTNQSFFNVGFPQIGPGKGHGDSGWEDHGRGGESLLEANNNAFRTPTLLNVGVTAPYGHAGAYETLEQVVDHYNDVDNHLPAFVAAKSWCQQAQFAETENCQTLFPEAETIASGLLAKIAALRDLGIPAMLPLGLTDEEKADLVAFLHALTDPCTQDARCMSKWLPDPRRGDPDNLQLKAINKNGLPLSMTRQCTEVTLQGGRLPLDQMECISGGNNAFFFEVAEDNTILYISTTGGTGNADLFFNADTWATPQNAQAKSISADNEEVLVITANRGLRYISVGSRSGYELTGITVSIGRQ</sequence>
<dbReference type="InterPro" id="IPR004852">
    <property type="entry name" value="Di-haem_cyt_c_peroxidsae"/>
</dbReference>
<evidence type="ECO:0000256" key="3">
    <source>
        <dbReference type="ARBA" id="ARBA00022723"/>
    </source>
</evidence>
<keyword evidence="6 7" id="KW-0408">Iron</keyword>
<organism evidence="10 11">
    <name type="scientific">Thalassomonas actiniarum</name>
    <dbReference type="NCBI Taxonomy" id="485447"/>
    <lineage>
        <taxon>Bacteria</taxon>
        <taxon>Pseudomonadati</taxon>
        <taxon>Pseudomonadota</taxon>
        <taxon>Gammaproteobacteria</taxon>
        <taxon>Alteromonadales</taxon>
        <taxon>Colwelliaceae</taxon>
        <taxon>Thalassomonas</taxon>
    </lineage>
</organism>
<dbReference type="Pfam" id="PF04151">
    <property type="entry name" value="PPC"/>
    <property type="match status" value="1"/>
</dbReference>
<dbReference type="PROSITE" id="PS51007">
    <property type="entry name" value="CYTC"/>
    <property type="match status" value="1"/>
</dbReference>
<comment type="subcellular location">
    <subcellularLocation>
        <location evidence="1">Cell envelope</location>
    </subcellularLocation>
</comment>
<dbReference type="PANTHER" id="PTHR30600">
    <property type="entry name" value="CYTOCHROME C PEROXIDASE-RELATED"/>
    <property type="match status" value="1"/>
</dbReference>
<dbReference type="PANTHER" id="PTHR30600:SF10">
    <property type="entry name" value="BLL6722 PROTEIN"/>
    <property type="match status" value="1"/>
</dbReference>
<evidence type="ECO:0000256" key="4">
    <source>
        <dbReference type="ARBA" id="ARBA00022729"/>
    </source>
</evidence>
<dbReference type="GO" id="GO:0046872">
    <property type="term" value="F:metal ion binding"/>
    <property type="evidence" value="ECO:0007669"/>
    <property type="project" value="UniProtKB-KW"/>
</dbReference>
<feature type="chain" id="PRO_5042130658" evidence="8">
    <location>
        <begin position="24"/>
        <end position="600"/>
    </location>
</feature>
<dbReference type="Proteomes" id="UP000032568">
    <property type="component" value="Chromosome pTact"/>
</dbReference>
<dbReference type="GO" id="GO:0020037">
    <property type="term" value="F:heme binding"/>
    <property type="evidence" value="ECO:0007669"/>
    <property type="project" value="InterPro"/>
</dbReference>
<dbReference type="InterPro" id="IPR051395">
    <property type="entry name" value="Cytochrome_c_Peroxidase/MauG"/>
</dbReference>
<dbReference type="Gene3D" id="2.60.120.380">
    <property type="match status" value="1"/>
</dbReference>
<keyword evidence="10" id="KW-0575">Peroxidase</keyword>
<keyword evidence="3 7" id="KW-0479">Metal-binding</keyword>
<dbReference type="GO" id="GO:0004130">
    <property type="term" value="F:cytochrome-c peroxidase activity"/>
    <property type="evidence" value="ECO:0007669"/>
    <property type="project" value="TreeGrafter"/>
</dbReference>
<dbReference type="Pfam" id="PF03150">
    <property type="entry name" value="CCP_MauG"/>
    <property type="match status" value="1"/>
</dbReference>
<dbReference type="KEGG" id="tact:SG35_028920"/>
<evidence type="ECO:0000256" key="8">
    <source>
        <dbReference type="SAM" id="SignalP"/>
    </source>
</evidence>
<dbReference type="Gene3D" id="1.10.760.10">
    <property type="entry name" value="Cytochrome c-like domain"/>
    <property type="match status" value="2"/>
</dbReference>
<proteinExistence type="predicted"/>
<reference evidence="10 11" key="1">
    <citation type="journal article" date="2015" name="Genome Announc.">
        <title>Draft Genome Sequences of Marine Isolates of Thalassomonas viridans and Thalassomonas actiniarum.</title>
        <authorList>
            <person name="Olonade I."/>
            <person name="van Zyl L.J."/>
            <person name="Trindade M."/>
        </authorList>
    </citation>
    <scope>NUCLEOTIDE SEQUENCE [LARGE SCALE GENOMIC DNA]</scope>
    <source>
        <strain evidence="10 11">A5K-106</strain>
    </source>
</reference>
<evidence type="ECO:0000256" key="5">
    <source>
        <dbReference type="ARBA" id="ARBA00023002"/>
    </source>
</evidence>
<dbReference type="GO" id="GO:0030313">
    <property type="term" value="C:cell envelope"/>
    <property type="evidence" value="ECO:0007669"/>
    <property type="project" value="UniProtKB-SubCell"/>
</dbReference>
<evidence type="ECO:0000256" key="2">
    <source>
        <dbReference type="ARBA" id="ARBA00022617"/>
    </source>
</evidence>
<dbReference type="GO" id="GO:0009055">
    <property type="term" value="F:electron transfer activity"/>
    <property type="evidence" value="ECO:0007669"/>
    <property type="project" value="InterPro"/>
</dbReference>
<dbReference type="RefSeq" id="WP_053043002.1">
    <property type="nucleotide sequence ID" value="NZ_CP059736.1"/>
</dbReference>
<feature type="signal peptide" evidence="8">
    <location>
        <begin position="1"/>
        <end position="23"/>
    </location>
</feature>
<keyword evidence="4 8" id="KW-0732">Signal</keyword>
<evidence type="ECO:0000256" key="7">
    <source>
        <dbReference type="PROSITE-ProRule" id="PRU00433"/>
    </source>
</evidence>
<dbReference type="AlphaFoldDB" id="A0AAE9YXL5"/>
<evidence type="ECO:0000259" key="9">
    <source>
        <dbReference type="PROSITE" id="PS51007"/>
    </source>
</evidence>